<dbReference type="EMBL" id="FMZO01000010">
    <property type="protein sequence ID" value="SDD57053.1"/>
    <property type="molecule type" value="Genomic_DNA"/>
</dbReference>
<gene>
    <name evidence="1" type="ORF">SAMN04487894_110151</name>
</gene>
<dbReference type="AlphaFoldDB" id="A0A1G6VUG5"/>
<dbReference type="PROSITE" id="PS51257">
    <property type="entry name" value="PROKAR_LIPOPROTEIN"/>
    <property type="match status" value="1"/>
</dbReference>
<dbReference type="Proteomes" id="UP000198757">
    <property type="component" value="Unassembled WGS sequence"/>
</dbReference>
<protein>
    <submittedName>
        <fullName evidence="1">Uncharacterized protein</fullName>
    </submittedName>
</protein>
<sequence length="446" mass="50751">MYRLFIHSIIYRCWILAVFITSCKSLTERDVPPADLSPNPTFVFSPFEMDCESSWQKKHNDSLFKINPVKFTPATIGVVKNIPFEYISILNPSIPDQPDTARNSYQTTAPLPPVEPSAIIRTERSGTQIAAIYCSDLYDDFVHGGTGYWIALSNDNGNHWNYYYTGLTSGFFYAFKERSSVPILKNKDTLQIEARLVRQSSRLILPMPPVFEELDTAVIVQMDIKGLTKDSDNDGLTDIEESKMLLNPLNPDTDGDGINDKIDTNPRYKSTASAKAILYQSLIEKPEFITGHFMSIDLSKPLAFPPEPFTDSIDAMYKGKEFLLIVSDDQELQHINLQNRTVIIMSTKEYEAYKTRFPAHFIRYELSPLFPCDDHENRFLLCISYLTSSLEYIIERTKTGWNVWSTSMTIVSINPAIMWRTYSLPESSSGRGSNTTFSERIFPASV</sequence>
<dbReference type="STRING" id="1285928.SAMN04487894_110151"/>
<evidence type="ECO:0000313" key="1">
    <source>
        <dbReference type="EMBL" id="SDD57053.1"/>
    </source>
</evidence>
<keyword evidence="2" id="KW-1185">Reference proteome</keyword>
<evidence type="ECO:0000313" key="2">
    <source>
        <dbReference type="Proteomes" id="UP000198757"/>
    </source>
</evidence>
<accession>A0A1G6VUG5</accession>
<reference evidence="2" key="1">
    <citation type="submission" date="2016-10" db="EMBL/GenBank/DDBJ databases">
        <authorList>
            <person name="Varghese N."/>
            <person name="Submissions S."/>
        </authorList>
    </citation>
    <scope>NUCLEOTIDE SEQUENCE [LARGE SCALE GENOMIC DNA]</scope>
    <source>
        <strain evidence="2">DSM 25811 / CCM 8410 / LMG 26954 / E90</strain>
    </source>
</reference>
<proteinExistence type="predicted"/>
<organism evidence="1 2">
    <name type="scientific">Niabella drilacis (strain DSM 25811 / CCM 8410 / CCUG 62505 / LMG 26954 / E90)</name>
    <dbReference type="NCBI Taxonomy" id="1285928"/>
    <lineage>
        <taxon>Bacteria</taxon>
        <taxon>Pseudomonadati</taxon>
        <taxon>Bacteroidota</taxon>
        <taxon>Chitinophagia</taxon>
        <taxon>Chitinophagales</taxon>
        <taxon>Chitinophagaceae</taxon>
        <taxon>Niabella</taxon>
    </lineage>
</organism>
<name>A0A1G6VUG5_NIADE</name>